<evidence type="ECO:0000313" key="2">
    <source>
        <dbReference type="Proteomes" id="UP000297608"/>
    </source>
</evidence>
<evidence type="ECO:0000313" key="1">
    <source>
        <dbReference type="EMBL" id="TFB87755.1"/>
    </source>
</evidence>
<organism evidence="1 2">
    <name type="scientific">Cryobacterium algoricola</name>
    <dbReference type="NCBI Taxonomy" id="1259183"/>
    <lineage>
        <taxon>Bacteria</taxon>
        <taxon>Bacillati</taxon>
        <taxon>Actinomycetota</taxon>
        <taxon>Actinomycetes</taxon>
        <taxon>Micrococcales</taxon>
        <taxon>Microbacteriaceae</taxon>
        <taxon>Cryobacterium</taxon>
    </lineage>
</organism>
<name>A0ABY2IDS6_9MICO</name>
<dbReference type="InterPro" id="IPR038084">
    <property type="entry name" value="PduO/GlcC-like_sf"/>
</dbReference>
<proteinExistence type="predicted"/>
<gene>
    <name evidence="1" type="ORF">E3O44_10505</name>
</gene>
<dbReference type="NCBIfam" id="NF002696">
    <property type="entry name" value="PRK02487.1-5"/>
    <property type="match status" value="1"/>
</dbReference>
<dbReference type="InterPro" id="IPR010371">
    <property type="entry name" value="YBR137W-like"/>
</dbReference>
<dbReference type="EMBL" id="SOFG01000011">
    <property type="protein sequence ID" value="TFB87755.1"/>
    <property type="molecule type" value="Genomic_DNA"/>
</dbReference>
<dbReference type="SUPFAM" id="SSF143744">
    <property type="entry name" value="GlcG-like"/>
    <property type="match status" value="1"/>
</dbReference>
<sequence length="166" mass="18023">MTDAPTLSAEDQKLEILLEQERSIQFDSFGFADAWAVGSLLVELGLERDHPIAIAIMFGDQRVFHASLPGASADNDGWLENKFRVVRRFASSSLAVGTRFRAAGRDFDTSSRLDPRTHAAHGGAFPLRVRGALMGVVGVSGLAQQLDHDLVVEALTAHRAQQLTRG</sequence>
<protein>
    <submittedName>
        <fullName evidence="1">Heme-degrading domain-containing protein</fullName>
    </submittedName>
</protein>
<keyword evidence="2" id="KW-1185">Reference proteome</keyword>
<accession>A0ABY2IDS6</accession>
<reference evidence="1 2" key="1">
    <citation type="submission" date="2019-03" db="EMBL/GenBank/DDBJ databases">
        <title>Genomics of glacier-inhabiting Cryobacterium strains.</title>
        <authorList>
            <person name="Liu Q."/>
            <person name="Xin Y.-H."/>
        </authorList>
    </citation>
    <scope>NUCLEOTIDE SEQUENCE [LARGE SCALE GENOMIC DNA]</scope>
    <source>
        <strain evidence="1 2">MDB2-B</strain>
    </source>
</reference>
<dbReference type="PANTHER" id="PTHR28255:SF1">
    <property type="entry name" value="UPF0303 PROTEIN YBR137W"/>
    <property type="match status" value="1"/>
</dbReference>
<dbReference type="Pfam" id="PF03928">
    <property type="entry name" value="HbpS-like"/>
    <property type="match status" value="1"/>
</dbReference>
<dbReference type="InterPro" id="IPR005624">
    <property type="entry name" value="PduO/GlcC-like"/>
</dbReference>
<dbReference type="PIRSF" id="PIRSF008757">
    <property type="entry name" value="UCP008757"/>
    <property type="match status" value="1"/>
</dbReference>
<dbReference type="Proteomes" id="UP000297608">
    <property type="component" value="Unassembled WGS sequence"/>
</dbReference>
<comment type="caution">
    <text evidence="1">The sequence shown here is derived from an EMBL/GenBank/DDBJ whole genome shotgun (WGS) entry which is preliminary data.</text>
</comment>
<dbReference type="Gene3D" id="3.30.450.150">
    <property type="entry name" value="Haem-degrading domain"/>
    <property type="match status" value="1"/>
</dbReference>
<dbReference type="PANTHER" id="PTHR28255">
    <property type="match status" value="1"/>
</dbReference>